<dbReference type="EMBL" id="LAZR01046272">
    <property type="protein sequence ID" value="KKK96923.1"/>
    <property type="molecule type" value="Genomic_DNA"/>
</dbReference>
<keyword evidence="1" id="KW-0472">Membrane</keyword>
<comment type="caution">
    <text evidence="2">The sequence shown here is derived from an EMBL/GenBank/DDBJ whole genome shotgun (WGS) entry which is preliminary data.</text>
</comment>
<keyword evidence="1" id="KW-1133">Transmembrane helix</keyword>
<organism evidence="2">
    <name type="scientific">marine sediment metagenome</name>
    <dbReference type="NCBI Taxonomy" id="412755"/>
    <lineage>
        <taxon>unclassified sequences</taxon>
        <taxon>metagenomes</taxon>
        <taxon>ecological metagenomes</taxon>
    </lineage>
</organism>
<feature type="transmembrane region" description="Helical" evidence="1">
    <location>
        <begin position="68"/>
        <end position="89"/>
    </location>
</feature>
<dbReference type="AlphaFoldDB" id="A0A0F8ZSZ4"/>
<evidence type="ECO:0000313" key="2">
    <source>
        <dbReference type="EMBL" id="KKK96923.1"/>
    </source>
</evidence>
<protein>
    <submittedName>
        <fullName evidence="2">Uncharacterized protein</fullName>
    </submittedName>
</protein>
<gene>
    <name evidence="2" type="ORF">LCGC14_2657900</name>
</gene>
<evidence type="ECO:0000256" key="1">
    <source>
        <dbReference type="SAM" id="Phobius"/>
    </source>
</evidence>
<sequence>MTSVILYRIGNISSPSVSTPGITLYHKYKDDSQKQDLLMKIGSLFVDIIHKQIDTAKPNNEPIDITPFITIMDSFLINVLLIIYFATLIL</sequence>
<keyword evidence="1" id="KW-0812">Transmembrane</keyword>
<proteinExistence type="predicted"/>
<accession>A0A0F8ZSZ4</accession>
<name>A0A0F8ZSZ4_9ZZZZ</name>
<reference evidence="2" key="1">
    <citation type="journal article" date="2015" name="Nature">
        <title>Complex archaea that bridge the gap between prokaryotes and eukaryotes.</title>
        <authorList>
            <person name="Spang A."/>
            <person name="Saw J.H."/>
            <person name="Jorgensen S.L."/>
            <person name="Zaremba-Niedzwiedzka K."/>
            <person name="Martijn J."/>
            <person name="Lind A.E."/>
            <person name="van Eijk R."/>
            <person name="Schleper C."/>
            <person name="Guy L."/>
            <person name="Ettema T.J."/>
        </authorList>
    </citation>
    <scope>NUCLEOTIDE SEQUENCE</scope>
</reference>